<dbReference type="SMART" id="SM00248">
    <property type="entry name" value="ANK"/>
    <property type="match status" value="5"/>
</dbReference>
<dbReference type="RefSeq" id="WP_188581573.1">
    <property type="nucleotide sequence ID" value="NZ_BMCT01000006.1"/>
</dbReference>
<proteinExistence type="predicted"/>
<dbReference type="InterPro" id="IPR002110">
    <property type="entry name" value="Ankyrin_rpt"/>
</dbReference>
<dbReference type="EMBL" id="BMCT01000006">
    <property type="protein sequence ID" value="GGF74810.1"/>
    <property type="molecule type" value="Genomic_DNA"/>
</dbReference>
<comment type="caution">
    <text evidence="4">The sequence shown here is derived from an EMBL/GenBank/DDBJ whole genome shotgun (WGS) entry which is preliminary data.</text>
</comment>
<evidence type="ECO:0000313" key="5">
    <source>
        <dbReference type="Proteomes" id="UP000606044"/>
    </source>
</evidence>
<dbReference type="PANTHER" id="PTHR24189:SF50">
    <property type="entry name" value="ANKYRIN REPEAT AND SOCS BOX PROTEIN 2"/>
    <property type="match status" value="1"/>
</dbReference>
<accession>A0A917FE57</accession>
<dbReference type="PROSITE" id="PS50088">
    <property type="entry name" value="ANK_REPEAT"/>
    <property type="match status" value="2"/>
</dbReference>
<evidence type="ECO:0000256" key="3">
    <source>
        <dbReference type="PROSITE-ProRule" id="PRU00023"/>
    </source>
</evidence>
<evidence type="ECO:0000256" key="1">
    <source>
        <dbReference type="ARBA" id="ARBA00022737"/>
    </source>
</evidence>
<protein>
    <recommendedName>
        <fullName evidence="6">Ankyrin repeat protein</fullName>
    </recommendedName>
</protein>
<dbReference type="PROSITE" id="PS51318">
    <property type="entry name" value="TAT"/>
    <property type="match status" value="1"/>
</dbReference>
<evidence type="ECO:0000313" key="4">
    <source>
        <dbReference type="EMBL" id="GGF74810.1"/>
    </source>
</evidence>
<dbReference type="PROSITE" id="PS50297">
    <property type="entry name" value="ANK_REP_REGION"/>
    <property type="match status" value="2"/>
</dbReference>
<sequence>MSGGDSRGGPPPDRRTLLKAGAAGLLGAGALLAFPALLRAAPEAVMTDALWKEWQADWRWMEAIARRRQWQLTPLAIAPPARALDVRLMELRHGVKVPPQLRTLLTRYSARVSFGWHIPSHLHPLDHQRLPTSSANRNAVWDMAHMDQDAIPNFFGWKKQLAARDRSEAPNTPEMWEHQFPFYGLVNGDMLTIDMSKPEGPHPVRYFSHELETLHGMALAPDFLTFISEMSKLGMGGTEWASFGPFGSWDEPNQTFYLRADSAGGKAWRDWLEQDPAKVAADEPPLAIIAETPAERALLTAAMADSLPGVAAALAAGARPDVVWNGQWMLENQGWDEEFATALTFAVRHSNIPLLELLLEKGATLDTRRLPMAEAAKAGSLRTIEWLIARGARVNGWKDDRYWPLHNLIVTRARFIAPTRAELETRLAKEEGWDDATNRSPGMQKILRRQLDGHVTRDDYLAMVAAVLKAGADPDARWDNGTTMLMWAGVADGELLLKAGADVMARESDGDTPLHRATSPEKIRLLVAHGAKLDDLPPKDYVGESGDGRSTPLQTAVLLGRLIGGHARARTLLELGADARVRDGRGRSTLAYCTTIEGFEMIAAKGLDPKEPMPDGGTLLHNLFRTTSVRATFPEEVGYFDFLIRQGLDVNARDASGQTLLHVAVESTDTLADIALLLERGVDKTIRDKAGRRAVDLVPKSETDIRKLLG</sequence>
<dbReference type="Gene3D" id="1.25.40.20">
    <property type="entry name" value="Ankyrin repeat-containing domain"/>
    <property type="match status" value="3"/>
</dbReference>
<keyword evidence="5" id="KW-1185">Reference proteome</keyword>
<dbReference type="AlphaFoldDB" id="A0A917FE57"/>
<dbReference type="InterPro" id="IPR036770">
    <property type="entry name" value="Ankyrin_rpt-contain_sf"/>
</dbReference>
<organism evidence="4 5">
    <name type="scientific">Azorhizobium oxalatiphilum</name>
    <dbReference type="NCBI Taxonomy" id="980631"/>
    <lineage>
        <taxon>Bacteria</taxon>
        <taxon>Pseudomonadati</taxon>
        <taxon>Pseudomonadota</taxon>
        <taxon>Alphaproteobacteria</taxon>
        <taxon>Hyphomicrobiales</taxon>
        <taxon>Xanthobacteraceae</taxon>
        <taxon>Azorhizobium</taxon>
    </lineage>
</organism>
<dbReference type="Proteomes" id="UP000606044">
    <property type="component" value="Unassembled WGS sequence"/>
</dbReference>
<name>A0A917FE57_9HYPH</name>
<keyword evidence="1" id="KW-0677">Repeat</keyword>
<dbReference type="InterPro" id="IPR006311">
    <property type="entry name" value="TAT_signal"/>
</dbReference>
<dbReference type="InterPro" id="IPR037883">
    <property type="entry name" value="Knr4/Smi1-like_sf"/>
</dbReference>
<feature type="repeat" description="ANK" evidence="3">
    <location>
        <begin position="338"/>
        <end position="370"/>
    </location>
</feature>
<reference evidence="4" key="2">
    <citation type="submission" date="2020-09" db="EMBL/GenBank/DDBJ databases">
        <authorList>
            <person name="Sun Q."/>
            <person name="Sedlacek I."/>
        </authorList>
    </citation>
    <scope>NUCLEOTIDE SEQUENCE</scope>
    <source>
        <strain evidence="4">CCM 7897</strain>
    </source>
</reference>
<dbReference type="SUPFAM" id="SSF48403">
    <property type="entry name" value="Ankyrin repeat"/>
    <property type="match status" value="1"/>
</dbReference>
<dbReference type="SUPFAM" id="SSF160631">
    <property type="entry name" value="SMI1/KNR4-like"/>
    <property type="match status" value="1"/>
</dbReference>
<gene>
    <name evidence="4" type="ORF">GCM10007301_38350</name>
</gene>
<reference evidence="4" key="1">
    <citation type="journal article" date="2014" name="Int. J. Syst. Evol. Microbiol.">
        <title>Complete genome sequence of Corynebacterium casei LMG S-19264T (=DSM 44701T), isolated from a smear-ripened cheese.</title>
        <authorList>
            <consortium name="US DOE Joint Genome Institute (JGI-PGF)"/>
            <person name="Walter F."/>
            <person name="Albersmeier A."/>
            <person name="Kalinowski J."/>
            <person name="Ruckert C."/>
        </authorList>
    </citation>
    <scope>NUCLEOTIDE SEQUENCE</scope>
    <source>
        <strain evidence="4">CCM 7897</strain>
    </source>
</reference>
<evidence type="ECO:0008006" key="6">
    <source>
        <dbReference type="Google" id="ProtNLM"/>
    </source>
</evidence>
<evidence type="ECO:0000256" key="2">
    <source>
        <dbReference type="ARBA" id="ARBA00023043"/>
    </source>
</evidence>
<dbReference type="PANTHER" id="PTHR24189">
    <property type="entry name" value="MYOTROPHIN"/>
    <property type="match status" value="1"/>
</dbReference>
<feature type="repeat" description="ANK" evidence="3">
    <location>
        <begin position="656"/>
        <end position="689"/>
    </location>
</feature>
<keyword evidence="2 3" id="KW-0040">ANK repeat</keyword>
<dbReference type="InterPro" id="IPR050745">
    <property type="entry name" value="Multifunctional_regulatory"/>
</dbReference>